<dbReference type="PANTHER" id="PTHR12147">
    <property type="entry name" value="METALLOPEPTIDASE M28 FAMILY MEMBER"/>
    <property type="match status" value="1"/>
</dbReference>
<dbReference type="GO" id="GO:0006508">
    <property type="term" value="P:proteolysis"/>
    <property type="evidence" value="ECO:0007669"/>
    <property type="project" value="InterPro"/>
</dbReference>
<feature type="chain" id="PRO_5022939714" evidence="1">
    <location>
        <begin position="20"/>
        <end position="534"/>
    </location>
</feature>
<evidence type="ECO:0000313" key="4">
    <source>
        <dbReference type="Proteomes" id="UP000321907"/>
    </source>
</evidence>
<reference evidence="3 4" key="1">
    <citation type="submission" date="2019-08" db="EMBL/GenBank/DDBJ databases">
        <title>Lewinella sp. strain SSH13 Genome sequencing and assembly.</title>
        <authorList>
            <person name="Kim I."/>
        </authorList>
    </citation>
    <scope>NUCLEOTIDE SEQUENCE [LARGE SCALE GENOMIC DNA]</scope>
    <source>
        <strain evidence="3 4">SSH13</strain>
    </source>
</reference>
<keyword evidence="1" id="KW-0732">Signal</keyword>
<dbReference type="EMBL" id="VOXD01000030">
    <property type="protein sequence ID" value="TXF87856.1"/>
    <property type="molecule type" value="Genomic_DNA"/>
</dbReference>
<dbReference type="GO" id="GO:0008235">
    <property type="term" value="F:metalloexopeptidase activity"/>
    <property type="evidence" value="ECO:0007669"/>
    <property type="project" value="InterPro"/>
</dbReference>
<comment type="caution">
    <text evidence="3">The sequence shown here is derived from an EMBL/GenBank/DDBJ whole genome shotgun (WGS) entry which is preliminary data.</text>
</comment>
<dbReference type="InterPro" id="IPR045175">
    <property type="entry name" value="M28_fam"/>
</dbReference>
<dbReference type="Pfam" id="PF04389">
    <property type="entry name" value="Peptidase_M28"/>
    <property type="match status" value="1"/>
</dbReference>
<sequence length="534" mass="60068">MIRTTLLLAVALFSGSLFSQMTGPVQSLKTTPDQARELASTITVEDMERHLYILADDDMEGRETGEPGQKRAAEYLAKQFAGLGLPAIGENNGYYQRILFTRQKWDNIELKLNGEPLRHLWEYASAPSQNTDRGTTRITELTFLGYGIDDEAYSDYEGKDVSGKHILIFAGEPVGKKGIYHVSGKDTISDWSNNNERKLQIAKEKGVETVFIIDPDFKTNVRNIRQETLDGRMRMAEQSEAERNTANVVYLTPQLARKMMGKAGKKVIKARKKMEKSGRSKSVTVPVNLELTQAKAVKELIGENVLGFVEGSDPVLKDEVLVVSAHYDHIGKRGDNVFNGADDNGSGTTTVLEIAEAFVTAKKQGLGPRRSVLFLLVSGEEKGLLGSEYYASHPVFPLDKTIADINVDMVGRVDDEHADNPEYIYVIGSDRLSSELHLINEHANKEYTQLELDYTYNAEDDPNRYYYRSDHYNFAVKGIPSVFYFNGTHADYHQATDTVDKINFEKMEKIGRLVFHTAWQLANQDRRIEVDVKK</sequence>
<dbReference type="Proteomes" id="UP000321907">
    <property type="component" value="Unassembled WGS sequence"/>
</dbReference>
<keyword evidence="4" id="KW-1185">Reference proteome</keyword>
<dbReference type="InterPro" id="IPR007484">
    <property type="entry name" value="Peptidase_M28"/>
</dbReference>
<proteinExistence type="predicted"/>
<dbReference type="Gene3D" id="3.40.630.10">
    <property type="entry name" value="Zn peptidases"/>
    <property type="match status" value="2"/>
</dbReference>
<protein>
    <submittedName>
        <fullName evidence="3">M28 family peptidase</fullName>
    </submittedName>
</protein>
<dbReference type="OrthoDB" id="1521787at2"/>
<feature type="signal peptide" evidence="1">
    <location>
        <begin position="1"/>
        <end position="19"/>
    </location>
</feature>
<dbReference type="RefSeq" id="WP_147931967.1">
    <property type="nucleotide sequence ID" value="NZ_VOXD01000030.1"/>
</dbReference>
<dbReference type="SUPFAM" id="SSF53187">
    <property type="entry name" value="Zn-dependent exopeptidases"/>
    <property type="match status" value="1"/>
</dbReference>
<evidence type="ECO:0000256" key="1">
    <source>
        <dbReference type="SAM" id="SignalP"/>
    </source>
</evidence>
<dbReference type="AlphaFoldDB" id="A0A5C7FE93"/>
<gene>
    <name evidence="3" type="ORF">FUA23_16995</name>
</gene>
<dbReference type="PANTHER" id="PTHR12147:SF26">
    <property type="entry name" value="PEPTIDASE M28 DOMAIN-CONTAINING PROTEIN"/>
    <property type="match status" value="1"/>
</dbReference>
<organism evidence="3 4">
    <name type="scientific">Neolewinella aurantiaca</name>
    <dbReference type="NCBI Taxonomy" id="2602767"/>
    <lineage>
        <taxon>Bacteria</taxon>
        <taxon>Pseudomonadati</taxon>
        <taxon>Bacteroidota</taxon>
        <taxon>Saprospiria</taxon>
        <taxon>Saprospirales</taxon>
        <taxon>Lewinellaceae</taxon>
        <taxon>Neolewinella</taxon>
    </lineage>
</organism>
<evidence type="ECO:0000259" key="2">
    <source>
        <dbReference type="Pfam" id="PF04389"/>
    </source>
</evidence>
<feature type="domain" description="Peptidase M28" evidence="2">
    <location>
        <begin position="304"/>
        <end position="517"/>
    </location>
</feature>
<evidence type="ECO:0000313" key="3">
    <source>
        <dbReference type="EMBL" id="TXF87856.1"/>
    </source>
</evidence>
<accession>A0A5C7FE93</accession>
<name>A0A5C7FE93_9BACT</name>